<protein>
    <submittedName>
        <fullName evidence="9">GerAB/ArcD/ProY family transporter</fullName>
    </submittedName>
</protein>
<feature type="transmembrane region" description="Helical" evidence="8">
    <location>
        <begin position="113"/>
        <end position="135"/>
    </location>
</feature>
<dbReference type="PANTHER" id="PTHR34975:SF2">
    <property type="entry name" value="SPORE GERMINATION PROTEIN A2"/>
    <property type="match status" value="1"/>
</dbReference>
<dbReference type="EMBL" id="JBIACK010000001">
    <property type="protein sequence ID" value="MFE8699800.1"/>
    <property type="molecule type" value="Genomic_DNA"/>
</dbReference>
<dbReference type="RefSeq" id="WP_389358300.1">
    <property type="nucleotide sequence ID" value="NZ_JBIACK010000001.1"/>
</dbReference>
<organism evidence="9 10">
    <name type="scientific">Cytobacillus spartinae</name>
    <dbReference type="NCBI Taxonomy" id="3299023"/>
    <lineage>
        <taxon>Bacteria</taxon>
        <taxon>Bacillati</taxon>
        <taxon>Bacillota</taxon>
        <taxon>Bacilli</taxon>
        <taxon>Bacillales</taxon>
        <taxon>Bacillaceae</taxon>
        <taxon>Cytobacillus</taxon>
    </lineage>
</organism>
<comment type="similarity">
    <text evidence="2">Belongs to the amino acid-polyamine-organocation (APC) superfamily. Spore germination protein (SGP) (TC 2.A.3.9) family.</text>
</comment>
<dbReference type="InterPro" id="IPR004761">
    <property type="entry name" value="Spore_GerAB"/>
</dbReference>
<dbReference type="PANTHER" id="PTHR34975">
    <property type="entry name" value="SPORE GERMINATION PROTEIN A2"/>
    <property type="match status" value="1"/>
</dbReference>
<evidence type="ECO:0000256" key="4">
    <source>
        <dbReference type="ARBA" id="ARBA00022544"/>
    </source>
</evidence>
<keyword evidence="10" id="KW-1185">Reference proteome</keyword>
<evidence type="ECO:0000256" key="5">
    <source>
        <dbReference type="ARBA" id="ARBA00022692"/>
    </source>
</evidence>
<keyword evidence="4" id="KW-0309">Germination</keyword>
<feature type="transmembrane region" description="Helical" evidence="8">
    <location>
        <begin position="312"/>
        <end position="330"/>
    </location>
</feature>
<feature type="transmembrane region" description="Helical" evidence="8">
    <location>
        <begin position="41"/>
        <end position="60"/>
    </location>
</feature>
<feature type="transmembrane region" description="Helical" evidence="8">
    <location>
        <begin position="342"/>
        <end position="362"/>
    </location>
</feature>
<gene>
    <name evidence="9" type="ORF">ACFYKX_04090</name>
</gene>
<accession>A0ABW6K955</accession>
<keyword evidence="7 8" id="KW-0472">Membrane</keyword>
<name>A0ABW6K955_9BACI</name>
<keyword evidence="5 8" id="KW-0812">Transmembrane</keyword>
<reference evidence="9 10" key="1">
    <citation type="submission" date="2024-08" db="EMBL/GenBank/DDBJ databases">
        <title>Two novel Cytobacillus novel species.</title>
        <authorList>
            <person name="Liu G."/>
        </authorList>
    </citation>
    <scope>NUCLEOTIDE SEQUENCE [LARGE SCALE GENOMIC DNA]</scope>
    <source>
        <strain evidence="9 10">FJAT-54145</strain>
    </source>
</reference>
<feature type="transmembrane region" description="Helical" evidence="8">
    <location>
        <begin position="12"/>
        <end position="35"/>
    </location>
</feature>
<evidence type="ECO:0000313" key="9">
    <source>
        <dbReference type="EMBL" id="MFE8699800.1"/>
    </source>
</evidence>
<evidence type="ECO:0000313" key="10">
    <source>
        <dbReference type="Proteomes" id="UP001601059"/>
    </source>
</evidence>
<feature type="transmembrane region" description="Helical" evidence="8">
    <location>
        <begin position="189"/>
        <end position="210"/>
    </location>
</feature>
<comment type="caution">
    <text evidence="9">The sequence shown here is derived from an EMBL/GenBank/DDBJ whole genome shotgun (WGS) entry which is preliminary data.</text>
</comment>
<keyword evidence="6 8" id="KW-1133">Transmembrane helix</keyword>
<evidence type="ECO:0000256" key="6">
    <source>
        <dbReference type="ARBA" id="ARBA00022989"/>
    </source>
</evidence>
<feature type="transmembrane region" description="Helical" evidence="8">
    <location>
        <begin position="142"/>
        <end position="169"/>
    </location>
</feature>
<evidence type="ECO:0000256" key="8">
    <source>
        <dbReference type="SAM" id="Phobius"/>
    </source>
</evidence>
<evidence type="ECO:0000256" key="1">
    <source>
        <dbReference type="ARBA" id="ARBA00004141"/>
    </source>
</evidence>
<evidence type="ECO:0000256" key="7">
    <source>
        <dbReference type="ARBA" id="ARBA00023136"/>
    </source>
</evidence>
<feature type="transmembrane region" description="Helical" evidence="8">
    <location>
        <begin position="222"/>
        <end position="242"/>
    </location>
</feature>
<sequence length="370" mass="42787">MTALFNKTSTLSGVYVFFMVNRMQGLYLVLLMPAYLVHPHMIWGIIIMGILSHFNLWMLSKSFSSGVLSKGYEGFVQLFGTGMVRIFAIVGLFMIFIKISVFSVGYVEIANQFIFPSINSNWMVLFLFIVVYYLASQGLEKAILFSVIAFFCTIWLMFTLHPFLLPPIASVHDLYPIIPVEWSSDSWKALLLIWSSFSGPEYLIILSPWLNPDQNKLKYWTFANALAILEYLLLFISSVLFFSSDYLEKIKYPVVNMVRYLQWPIFERIDILLISFYMFPFVFIISLYLLYFYGATRIIRGRGNKQTSKSGFAIVCLTILIGVILINSFFWSPEEENVWLKLHIWLGAITYFVVPSLLLLAIKWKGRVKG</sequence>
<proteinExistence type="inferred from homology"/>
<dbReference type="Proteomes" id="UP001601059">
    <property type="component" value="Unassembled WGS sequence"/>
</dbReference>
<evidence type="ECO:0000256" key="3">
    <source>
        <dbReference type="ARBA" id="ARBA00022448"/>
    </source>
</evidence>
<dbReference type="Pfam" id="PF03845">
    <property type="entry name" value="Spore_permease"/>
    <property type="match status" value="1"/>
</dbReference>
<comment type="subcellular location">
    <subcellularLocation>
        <location evidence="1">Membrane</location>
        <topology evidence="1">Multi-pass membrane protein</topology>
    </subcellularLocation>
</comment>
<feature type="transmembrane region" description="Helical" evidence="8">
    <location>
        <begin position="86"/>
        <end position="107"/>
    </location>
</feature>
<evidence type="ECO:0000256" key="2">
    <source>
        <dbReference type="ARBA" id="ARBA00007998"/>
    </source>
</evidence>
<feature type="transmembrane region" description="Helical" evidence="8">
    <location>
        <begin position="271"/>
        <end position="291"/>
    </location>
</feature>
<keyword evidence="3" id="KW-0813">Transport</keyword>